<keyword evidence="3" id="KW-1185">Reference proteome</keyword>
<dbReference type="AlphaFoldDB" id="A0A1M5WNC7"/>
<dbReference type="SMART" id="SM01321">
    <property type="entry name" value="Y1_Tnp"/>
    <property type="match status" value="1"/>
</dbReference>
<feature type="domain" description="Transposase IS200-like" evidence="1">
    <location>
        <begin position="9"/>
        <end position="123"/>
    </location>
</feature>
<evidence type="ECO:0000313" key="2">
    <source>
        <dbReference type="EMBL" id="SHH89105.1"/>
    </source>
</evidence>
<dbReference type="SUPFAM" id="SSF48295">
    <property type="entry name" value="TrpR-like"/>
    <property type="match status" value="1"/>
</dbReference>
<dbReference type="InterPro" id="IPR002686">
    <property type="entry name" value="Transposase_17"/>
</dbReference>
<dbReference type="SUPFAM" id="SSF143422">
    <property type="entry name" value="Transposase IS200-like"/>
    <property type="match status" value="1"/>
</dbReference>
<organism evidence="2 3">
    <name type="scientific">Clostridium grantii DSM 8605</name>
    <dbReference type="NCBI Taxonomy" id="1121316"/>
    <lineage>
        <taxon>Bacteria</taxon>
        <taxon>Bacillati</taxon>
        <taxon>Bacillota</taxon>
        <taxon>Clostridia</taxon>
        <taxon>Eubacteriales</taxon>
        <taxon>Clostridiaceae</taxon>
        <taxon>Clostridium</taxon>
    </lineage>
</organism>
<dbReference type="GO" id="GO:0043565">
    <property type="term" value="F:sequence-specific DNA binding"/>
    <property type="evidence" value="ECO:0007669"/>
    <property type="project" value="InterPro"/>
</dbReference>
<dbReference type="RefSeq" id="WP_073339270.1">
    <property type="nucleotide sequence ID" value="NZ_FQXM01000019.1"/>
</dbReference>
<sequence>MPRTERIISATGQDHIMVKGLKECPLFRDNMDKEKYLELLEKYKKIHPIKIYAYCIMTTHAHLITDSNESNLSSFMKSVNQSYAIYYNKKYNREGHVFHDRFKNKPILTDKYMKNLSLYIHRNPKDIKKFKHNTEKYKYSSLPIYLGLKDEANSIIDSSYVLQLYDANINEARKKYLVAMNQDDKFTDIDLINEFNTQKTHYKSDIRVINSRFETEHIVEFIRKNFDRTFNIHLKYDRNNIEYKALSVVLIKYYCNCTYKSIGHMIGNMTSSNVSRLCKKGLELIDSKKEYSFIFDDLLNFYS</sequence>
<dbReference type="Proteomes" id="UP000184447">
    <property type="component" value="Unassembled WGS sequence"/>
</dbReference>
<dbReference type="Pfam" id="PF01797">
    <property type="entry name" value="Y1_Tnp"/>
    <property type="match status" value="1"/>
</dbReference>
<dbReference type="Gene3D" id="3.30.70.1290">
    <property type="entry name" value="Transposase IS200-like"/>
    <property type="match status" value="1"/>
</dbReference>
<dbReference type="OrthoDB" id="9788881at2"/>
<evidence type="ECO:0000259" key="1">
    <source>
        <dbReference type="SMART" id="SM01321"/>
    </source>
</evidence>
<evidence type="ECO:0000313" key="3">
    <source>
        <dbReference type="Proteomes" id="UP000184447"/>
    </source>
</evidence>
<dbReference type="GO" id="GO:0006313">
    <property type="term" value="P:DNA transposition"/>
    <property type="evidence" value="ECO:0007669"/>
    <property type="project" value="InterPro"/>
</dbReference>
<dbReference type="PANTHER" id="PTHR34322">
    <property type="entry name" value="TRANSPOSASE, Y1_TNP DOMAIN-CONTAINING"/>
    <property type="match status" value="1"/>
</dbReference>
<dbReference type="EMBL" id="FQXM01000019">
    <property type="protein sequence ID" value="SHH89105.1"/>
    <property type="molecule type" value="Genomic_DNA"/>
</dbReference>
<reference evidence="2 3" key="1">
    <citation type="submission" date="2016-11" db="EMBL/GenBank/DDBJ databases">
        <authorList>
            <person name="Jaros S."/>
            <person name="Januszkiewicz K."/>
            <person name="Wedrychowicz H."/>
        </authorList>
    </citation>
    <scope>NUCLEOTIDE SEQUENCE [LARGE SCALE GENOMIC DNA]</scope>
    <source>
        <strain evidence="2 3">DSM 8605</strain>
    </source>
</reference>
<dbReference type="GO" id="GO:0004803">
    <property type="term" value="F:transposase activity"/>
    <property type="evidence" value="ECO:0007669"/>
    <property type="project" value="InterPro"/>
</dbReference>
<proteinExistence type="predicted"/>
<dbReference type="InterPro" id="IPR036515">
    <property type="entry name" value="Transposase_17_sf"/>
</dbReference>
<dbReference type="InterPro" id="IPR010921">
    <property type="entry name" value="Trp_repressor/repl_initiator"/>
</dbReference>
<gene>
    <name evidence="2" type="ORF">SAMN02745207_03009</name>
</gene>
<dbReference type="PANTHER" id="PTHR34322:SF2">
    <property type="entry name" value="TRANSPOSASE IS200-LIKE DOMAIN-CONTAINING PROTEIN"/>
    <property type="match status" value="1"/>
</dbReference>
<dbReference type="STRING" id="1121316.SAMN02745207_03009"/>
<accession>A0A1M5WNC7</accession>
<name>A0A1M5WNC7_9CLOT</name>
<protein>
    <submittedName>
        <fullName evidence="2">Transposase IS200 like</fullName>
    </submittedName>
</protein>